<accession>A0A7W0CEU2</accession>
<dbReference type="Gene3D" id="1.10.10.10">
    <property type="entry name" value="Winged helix-like DNA-binding domain superfamily/Winged helix DNA-binding domain"/>
    <property type="match status" value="1"/>
</dbReference>
<dbReference type="SMART" id="SM01043">
    <property type="entry name" value="BTAD"/>
    <property type="match status" value="1"/>
</dbReference>
<gene>
    <name evidence="5" type="ORF">HNR30_001183</name>
</gene>
<dbReference type="GO" id="GO:0006355">
    <property type="term" value="P:regulation of DNA-templated transcription"/>
    <property type="evidence" value="ECO:0007669"/>
    <property type="project" value="InterPro"/>
</dbReference>
<dbReference type="RefSeq" id="WP_181608591.1">
    <property type="nucleotide sequence ID" value="NZ_BAABAM010000001.1"/>
</dbReference>
<dbReference type="InterPro" id="IPR027417">
    <property type="entry name" value="P-loop_NTPase"/>
</dbReference>
<sequence length="882" mass="94885">MIGVLGPLEISGRRVGGSRLRVLLIRLALEPGRVVTSERLIDDLWPEEPPEHPAAALQSLVSRARREVPGVISSHPAGYVLDAEVDAALFERLARAGEHRAALALWRGTALADARSMPFAQAPAARLEELRLRSLAARIEDDLGEHDVLPELEELTTAHPLREPFHALLVRALAGADRRGEALEAFERIRSRLAGELGADPGPELRQAHLDALRERRRGNLPAPLTGFVGRQADVERVRGLVRSNRLVTLTGPGGVGKTRLALEVAAALDVPDGAWLVELAGAADVRAAVEAVVPLKDSAPLLVLDNCEHVVDEAAAVAQRLLSAHPRLRILATSREALDVTGESVHVVPPLPEREAARLFAERALAVRADAQVESVPVGRLDGLPLAIELAAARLRTMPASTVSEQLADVLGLRGSRTAQPRHRTLRAVIEWSWRLLEPAEQRLLSRMSVFSGGATSGAVLEVCGAEGEVLASLVDKSLVQLRGERYALLETVRRFAAEHLDDDGLAARHARYFVELAERAEPELRSGARQLGALALFEAESGNLDAAMAWSPDRAFLARVWFWMMRGRRREAQTWAAALLDRTTGAARGLCELIATGELPPGLTESGHPAARAGWALSVRLAPPRDVIELAEGEVSRRPGDPVAALMAGIAQFEYGDAARAERLLPEALDGFRATGDRWGLALALYWLSLAAENRGDPAGALELALRSVEPATEIGGVQALPGPAHLGVRVARLQAELGEFAAADAALDALDVDDPLALARIAHARAEVARRRGTPDRERAEEALRLLMGQEAPDQFAAQVQVELAYATASPQPLRRALELMDGHPDRTARAIVLEHAAAWCGSQRLLDAARALRSGQATMPSPERYALSLLSSSPSKPM</sequence>
<dbReference type="SUPFAM" id="SSF46894">
    <property type="entry name" value="C-terminal effector domain of the bipartite response regulators"/>
    <property type="match status" value="1"/>
</dbReference>
<feature type="domain" description="OmpR/PhoB-type" evidence="3">
    <location>
        <begin position="12"/>
        <end position="81"/>
    </location>
</feature>
<dbReference type="Pfam" id="PF03704">
    <property type="entry name" value="BTAD"/>
    <property type="match status" value="1"/>
</dbReference>
<dbReference type="EMBL" id="JACDUR010000001">
    <property type="protein sequence ID" value="MBA2889848.1"/>
    <property type="molecule type" value="Genomic_DNA"/>
</dbReference>
<comment type="similarity">
    <text evidence="1">Belongs to the AfsR/DnrI/RedD regulatory family.</text>
</comment>
<dbReference type="InterPro" id="IPR001867">
    <property type="entry name" value="OmpR/PhoB-type_DNA-bd"/>
</dbReference>
<evidence type="ECO:0000256" key="1">
    <source>
        <dbReference type="ARBA" id="ARBA00005820"/>
    </source>
</evidence>
<reference evidence="5 6" key="1">
    <citation type="submission" date="2020-07" db="EMBL/GenBank/DDBJ databases">
        <title>Genomic Encyclopedia of Type Strains, Phase IV (KMG-IV): sequencing the most valuable type-strain genomes for metagenomic binning, comparative biology and taxonomic classification.</title>
        <authorList>
            <person name="Goeker M."/>
        </authorList>
    </citation>
    <scope>NUCLEOTIDE SEQUENCE [LARGE SCALE GENOMIC DNA]</scope>
    <source>
        <strain evidence="5 6">DSM 45533</strain>
    </source>
</reference>
<keyword evidence="2 5" id="KW-0238">DNA-binding</keyword>
<dbReference type="Proteomes" id="UP000530928">
    <property type="component" value="Unassembled WGS sequence"/>
</dbReference>
<dbReference type="InterPro" id="IPR011990">
    <property type="entry name" value="TPR-like_helical_dom_sf"/>
</dbReference>
<dbReference type="InterPro" id="IPR016032">
    <property type="entry name" value="Sig_transdc_resp-reg_C-effctor"/>
</dbReference>
<feature type="domain" description="Bacterial transcriptional activator" evidence="4">
    <location>
        <begin position="85"/>
        <end position="213"/>
    </location>
</feature>
<evidence type="ECO:0000259" key="3">
    <source>
        <dbReference type="SMART" id="SM00862"/>
    </source>
</evidence>
<organism evidence="5 6">
    <name type="scientific">Nonomuraea soli</name>
    <dbReference type="NCBI Taxonomy" id="1032476"/>
    <lineage>
        <taxon>Bacteria</taxon>
        <taxon>Bacillati</taxon>
        <taxon>Actinomycetota</taxon>
        <taxon>Actinomycetes</taxon>
        <taxon>Streptosporangiales</taxon>
        <taxon>Streptosporangiaceae</taxon>
        <taxon>Nonomuraea</taxon>
    </lineage>
</organism>
<dbReference type="PANTHER" id="PTHR47691:SF3">
    <property type="entry name" value="HTH-TYPE TRANSCRIPTIONAL REGULATOR RV0890C-RELATED"/>
    <property type="match status" value="1"/>
</dbReference>
<dbReference type="SUPFAM" id="SSF48452">
    <property type="entry name" value="TPR-like"/>
    <property type="match status" value="2"/>
</dbReference>
<dbReference type="Gene3D" id="1.25.40.10">
    <property type="entry name" value="Tetratricopeptide repeat domain"/>
    <property type="match status" value="2"/>
</dbReference>
<dbReference type="SUPFAM" id="SSF52540">
    <property type="entry name" value="P-loop containing nucleoside triphosphate hydrolases"/>
    <property type="match status" value="1"/>
</dbReference>
<evidence type="ECO:0000256" key="2">
    <source>
        <dbReference type="ARBA" id="ARBA00023125"/>
    </source>
</evidence>
<keyword evidence="6" id="KW-1185">Reference proteome</keyword>
<comment type="caution">
    <text evidence="5">The sequence shown here is derived from an EMBL/GenBank/DDBJ whole genome shotgun (WGS) entry which is preliminary data.</text>
</comment>
<dbReference type="GO" id="GO:0000160">
    <property type="term" value="P:phosphorelay signal transduction system"/>
    <property type="evidence" value="ECO:0007669"/>
    <property type="project" value="InterPro"/>
</dbReference>
<evidence type="ECO:0000313" key="6">
    <source>
        <dbReference type="Proteomes" id="UP000530928"/>
    </source>
</evidence>
<dbReference type="AlphaFoldDB" id="A0A7W0CEU2"/>
<dbReference type="GO" id="GO:0003677">
    <property type="term" value="F:DNA binding"/>
    <property type="evidence" value="ECO:0007669"/>
    <property type="project" value="UniProtKB-KW"/>
</dbReference>
<dbReference type="CDD" id="cd15831">
    <property type="entry name" value="BTAD"/>
    <property type="match status" value="1"/>
</dbReference>
<name>A0A7W0CEU2_9ACTN</name>
<dbReference type="InterPro" id="IPR005158">
    <property type="entry name" value="BTAD"/>
</dbReference>
<dbReference type="Gene3D" id="3.40.50.300">
    <property type="entry name" value="P-loop containing nucleotide triphosphate hydrolases"/>
    <property type="match status" value="1"/>
</dbReference>
<protein>
    <submittedName>
        <fullName evidence="5">Putative ATPase/DNA-binding SARP family transcriptional activator</fullName>
    </submittedName>
</protein>
<dbReference type="SMART" id="SM00862">
    <property type="entry name" value="Trans_reg_C"/>
    <property type="match status" value="1"/>
</dbReference>
<dbReference type="PANTHER" id="PTHR47691">
    <property type="entry name" value="REGULATOR-RELATED"/>
    <property type="match status" value="1"/>
</dbReference>
<proteinExistence type="inferred from homology"/>
<dbReference type="InterPro" id="IPR036388">
    <property type="entry name" value="WH-like_DNA-bd_sf"/>
</dbReference>
<evidence type="ECO:0000259" key="4">
    <source>
        <dbReference type="SMART" id="SM01043"/>
    </source>
</evidence>
<evidence type="ECO:0000313" key="5">
    <source>
        <dbReference type="EMBL" id="MBA2889848.1"/>
    </source>
</evidence>